<dbReference type="EMBL" id="JANHOG010000066">
    <property type="protein sequence ID" value="KAJ3558773.1"/>
    <property type="molecule type" value="Genomic_DNA"/>
</dbReference>
<accession>A0ACC1TDW2</accession>
<evidence type="ECO:0000313" key="1">
    <source>
        <dbReference type="EMBL" id="KAJ3558773.1"/>
    </source>
</evidence>
<proteinExistence type="predicted"/>
<evidence type="ECO:0000313" key="2">
    <source>
        <dbReference type="Proteomes" id="UP001148662"/>
    </source>
</evidence>
<gene>
    <name evidence="1" type="ORF">NM688_g719</name>
</gene>
<name>A0ACC1TDW2_9APHY</name>
<comment type="caution">
    <text evidence="1">The sequence shown here is derived from an EMBL/GenBank/DDBJ whole genome shotgun (WGS) entry which is preliminary data.</text>
</comment>
<dbReference type="Proteomes" id="UP001148662">
    <property type="component" value="Unassembled WGS sequence"/>
</dbReference>
<reference evidence="1" key="1">
    <citation type="submission" date="2022-07" db="EMBL/GenBank/DDBJ databases">
        <title>Genome Sequence of Phlebia brevispora.</title>
        <authorList>
            <person name="Buettner E."/>
        </authorList>
    </citation>
    <scope>NUCLEOTIDE SEQUENCE</scope>
    <source>
        <strain evidence="1">MPL23</strain>
    </source>
</reference>
<keyword evidence="2" id="KW-1185">Reference proteome</keyword>
<protein>
    <submittedName>
        <fullName evidence="1">Uncharacterized protein</fullName>
    </submittedName>
</protein>
<sequence length="461" mass="51271">MRQQFRRDPRSPPTAFRDVMASFGRSSHAVGAAIYNRYRDDVENDGAYVEGVAGGSRQPRSEVDIRRKYHDSDSEEPLDYMTDPGDGEEVNLMEVDERNTMATVMQIRETTEIKRQLKIVQYRPTSRETNTPAPPSPSPLEESNIEVSDDTIPQGSSSADRQPCAEIVQAPAVSLQPQSAPTNENVHQRNSDNDLLPHATRTIRAMARQQHRERPADGQKIAKFLRCDRAAFYRAVVNCEGDDLGEDWAHVEGIIGELVNVDRLISEPPLSADYDRHNMECIDMKLDIVGDDDGILNGLSDAGATIMENEGNRPQSRRAASPDESDEEYLVAQLINAEEDSEDDTAEPVKIPPIVPSAATEPCRPTEANPATATLVECHGSQPQEHGSAVAIFLGGLMRPCTQLLPYFQQMGINSGENLDDICVMDGGWDEVKSYLLERGVTLYQWLIVRRGLRERASQLR</sequence>
<organism evidence="1 2">
    <name type="scientific">Phlebia brevispora</name>
    <dbReference type="NCBI Taxonomy" id="194682"/>
    <lineage>
        <taxon>Eukaryota</taxon>
        <taxon>Fungi</taxon>
        <taxon>Dikarya</taxon>
        <taxon>Basidiomycota</taxon>
        <taxon>Agaricomycotina</taxon>
        <taxon>Agaricomycetes</taxon>
        <taxon>Polyporales</taxon>
        <taxon>Meruliaceae</taxon>
        <taxon>Phlebia</taxon>
    </lineage>
</organism>